<dbReference type="InterPro" id="IPR008884">
    <property type="entry name" value="TylF_MeTrfase"/>
</dbReference>
<gene>
    <name evidence="1" type="ORF">CFP75_43160</name>
</gene>
<organism evidence="1 2">
    <name type="scientific">Amycolatopsis alba DSM 44262</name>
    <dbReference type="NCBI Taxonomy" id="1125972"/>
    <lineage>
        <taxon>Bacteria</taxon>
        <taxon>Bacillati</taxon>
        <taxon>Actinomycetota</taxon>
        <taxon>Actinomycetes</taxon>
        <taxon>Pseudonocardiales</taxon>
        <taxon>Pseudonocardiaceae</taxon>
        <taxon>Amycolatopsis</taxon>
    </lineage>
</organism>
<keyword evidence="2" id="KW-1185">Reference proteome</keyword>
<evidence type="ECO:0000313" key="2">
    <source>
        <dbReference type="Proteomes" id="UP000215563"/>
    </source>
</evidence>
<proteinExistence type="predicted"/>
<dbReference type="EMBL" id="NMQU01000216">
    <property type="protein sequence ID" value="OXM42347.1"/>
    <property type="molecule type" value="Genomic_DNA"/>
</dbReference>
<evidence type="ECO:0000313" key="1">
    <source>
        <dbReference type="EMBL" id="OXM42347.1"/>
    </source>
</evidence>
<dbReference type="Gene3D" id="3.40.50.150">
    <property type="entry name" value="Vaccinia Virus protein VP39"/>
    <property type="match status" value="1"/>
</dbReference>
<accession>A0A229R6S5</accession>
<comment type="caution">
    <text evidence="1">The sequence shown here is derived from an EMBL/GenBank/DDBJ whole genome shotgun (WGS) entry which is preliminary data.</text>
</comment>
<dbReference type="PANTHER" id="PTHR40036">
    <property type="entry name" value="MACROCIN O-METHYLTRANSFERASE"/>
    <property type="match status" value="1"/>
</dbReference>
<reference evidence="1 2" key="1">
    <citation type="submission" date="2017-07" db="EMBL/GenBank/DDBJ databases">
        <title>Amycolatopsis alba DSM 44262 Genome sequencing and assembly.</title>
        <authorList>
            <person name="Kaur N."/>
            <person name="Mayilraj S."/>
        </authorList>
    </citation>
    <scope>NUCLEOTIDE SEQUENCE [LARGE SCALE GENOMIC DNA]</scope>
    <source>
        <strain evidence="1 2">DSM 44262</strain>
    </source>
</reference>
<dbReference type="PANTHER" id="PTHR40036:SF1">
    <property type="entry name" value="MACROCIN O-METHYLTRANSFERASE"/>
    <property type="match status" value="1"/>
</dbReference>
<dbReference type="AlphaFoldDB" id="A0A229R6S5"/>
<dbReference type="InterPro" id="IPR029063">
    <property type="entry name" value="SAM-dependent_MTases_sf"/>
</dbReference>
<dbReference type="Proteomes" id="UP000215563">
    <property type="component" value="Unassembled WGS sequence"/>
</dbReference>
<sequence>MTILLIVLLFPRRSPITGGEREARTGPLGYRNETGPGVLVPFTRMVLVYLPGMLHLVRHSALKTLGRSARGTVGRGLHRLARRFHDPYPAELERIAADLRAEIIRQGDRCFDRVIEFEIRSRRDIIYAGDQDAARDSNRFAREYLTGTKHFARPQETLAYALSLAPSGGMALEFGVASGNTLRVIAKARGGAETYGFDWFQGLPENWLNGMPAGAFARDDLPDVPGAELVVGLFADTLPGFLERHEGVVDFLHVDGDLYSSAKTVLDLAGPRLRPGSIVHFDEFFNYPGWQRHEHKAWLEYVERTGVEFEYVAYTYADNQVTVRITG</sequence>
<name>A0A229R6S5_AMYAL</name>
<evidence type="ECO:0008006" key="3">
    <source>
        <dbReference type="Google" id="ProtNLM"/>
    </source>
</evidence>
<dbReference type="SUPFAM" id="SSF53335">
    <property type="entry name" value="S-adenosyl-L-methionine-dependent methyltransferases"/>
    <property type="match status" value="1"/>
</dbReference>
<protein>
    <recommendedName>
        <fullName evidence="3">Class I SAM-dependent methyltransferase</fullName>
    </recommendedName>
</protein>
<dbReference type="Pfam" id="PF13578">
    <property type="entry name" value="Methyltransf_24"/>
    <property type="match status" value="1"/>
</dbReference>